<dbReference type="InterPro" id="IPR027268">
    <property type="entry name" value="Peptidase_M4/M1_CTD_sf"/>
</dbReference>
<evidence type="ECO:0000256" key="2">
    <source>
        <dbReference type="SAM" id="SignalP"/>
    </source>
</evidence>
<evidence type="ECO:0000313" key="4">
    <source>
        <dbReference type="Proteomes" id="UP000473525"/>
    </source>
</evidence>
<reference evidence="3 4" key="1">
    <citation type="submission" date="2019-12" db="EMBL/GenBank/DDBJ databases">
        <authorList>
            <person name="Huq M.A."/>
        </authorList>
    </citation>
    <scope>NUCLEOTIDE SEQUENCE [LARGE SCALE GENOMIC DNA]</scope>
    <source>
        <strain evidence="3 4">MAH-18</strain>
    </source>
</reference>
<dbReference type="EMBL" id="WSEK01000004">
    <property type="protein sequence ID" value="MVQ50139.1"/>
    <property type="molecule type" value="Genomic_DNA"/>
</dbReference>
<feature type="chain" id="PRO_5026959341" evidence="2">
    <location>
        <begin position="25"/>
        <end position="354"/>
    </location>
</feature>
<dbReference type="AlphaFoldDB" id="A0A6L6XSG0"/>
<dbReference type="GO" id="GO:0008270">
    <property type="term" value="F:zinc ion binding"/>
    <property type="evidence" value="ECO:0007669"/>
    <property type="project" value="InterPro"/>
</dbReference>
<dbReference type="GO" id="GO:0004222">
    <property type="term" value="F:metalloendopeptidase activity"/>
    <property type="evidence" value="ECO:0007669"/>
    <property type="project" value="InterPro"/>
</dbReference>
<protein>
    <submittedName>
        <fullName evidence="3">Bacillolysin</fullName>
    </submittedName>
</protein>
<gene>
    <name evidence="3" type="ORF">GON03_13190</name>
</gene>
<dbReference type="InterPro" id="IPR001842">
    <property type="entry name" value="Peptidase_M36"/>
</dbReference>
<organism evidence="3 4">
    <name type="scientific">Nocardioides agri</name>
    <dbReference type="NCBI Taxonomy" id="2682843"/>
    <lineage>
        <taxon>Bacteria</taxon>
        <taxon>Bacillati</taxon>
        <taxon>Actinomycetota</taxon>
        <taxon>Actinomycetes</taxon>
        <taxon>Propionibacteriales</taxon>
        <taxon>Nocardioidaceae</taxon>
        <taxon>Nocardioides</taxon>
    </lineage>
</organism>
<sequence>MTRARRTSASLLAVSCLAVGAVVAAPAVATKPGSGSTTGTGSVFRVNPVQSTGDQSLTDQKDAASAVPTGAYATVPLRNLDGSGYLVGTWANVRSATGAAAYSTTNTFAYTRDDDRFEQVMAYFWVNQAQEYLQSLGFGRTLPAVNAESQDVRIDQYGVDNSFSWDKHDYIRLGKGGVDDAEDAEVIVHEYGHAVHDAQVPGFGATVDAGSIGEAFGDYLAVTVGLDAARQYGWQVRAPEPCVADWDAVSYTSTTPHCLRRLDTTRVLEDRTGEVHFDGTIWSAALWDARKRYVALGLGSRAWDTTLVDSQFRYAPDTSFEAAAEATYDTALARDGRRAADAVRAAFAARHIYF</sequence>
<evidence type="ECO:0000313" key="3">
    <source>
        <dbReference type="EMBL" id="MVQ50139.1"/>
    </source>
</evidence>
<accession>A0A6L6XSG0</accession>
<keyword evidence="2" id="KW-0732">Signal</keyword>
<comment type="caution">
    <text evidence="3">The sequence shown here is derived from an EMBL/GenBank/DDBJ whole genome shotgun (WGS) entry which is preliminary data.</text>
</comment>
<feature type="signal peptide" evidence="2">
    <location>
        <begin position="1"/>
        <end position="24"/>
    </location>
</feature>
<proteinExistence type="predicted"/>
<name>A0A6L6XSG0_9ACTN</name>
<keyword evidence="4" id="KW-1185">Reference proteome</keyword>
<evidence type="ECO:0000256" key="1">
    <source>
        <dbReference type="SAM" id="MobiDB-lite"/>
    </source>
</evidence>
<dbReference type="Proteomes" id="UP000473525">
    <property type="component" value="Unassembled WGS sequence"/>
</dbReference>
<dbReference type="Gene3D" id="1.10.390.10">
    <property type="entry name" value="Neutral Protease Domain 2"/>
    <property type="match status" value="1"/>
</dbReference>
<feature type="compositionally biased region" description="Low complexity" evidence="1">
    <location>
        <begin position="29"/>
        <end position="42"/>
    </location>
</feature>
<dbReference type="GO" id="GO:0005615">
    <property type="term" value="C:extracellular space"/>
    <property type="evidence" value="ECO:0007669"/>
    <property type="project" value="InterPro"/>
</dbReference>
<feature type="region of interest" description="Disordered" evidence="1">
    <location>
        <begin position="29"/>
        <end position="61"/>
    </location>
</feature>
<dbReference type="SUPFAM" id="SSF55486">
    <property type="entry name" value="Metalloproteases ('zincins'), catalytic domain"/>
    <property type="match status" value="1"/>
</dbReference>
<feature type="compositionally biased region" description="Polar residues" evidence="1">
    <location>
        <begin position="48"/>
        <end position="58"/>
    </location>
</feature>
<dbReference type="Pfam" id="PF02128">
    <property type="entry name" value="Peptidase_M36"/>
    <property type="match status" value="1"/>
</dbReference>
<dbReference type="RefSeq" id="WP_157343015.1">
    <property type="nucleotide sequence ID" value="NZ_WSEK01000004.1"/>
</dbReference>